<keyword evidence="7" id="KW-1006">Bacterial flagellum protein export</keyword>
<dbReference type="EMBL" id="OMOJ01000003">
    <property type="protein sequence ID" value="SPF80082.1"/>
    <property type="molecule type" value="Genomic_DNA"/>
</dbReference>
<dbReference type="GO" id="GO:0005829">
    <property type="term" value="C:cytosol"/>
    <property type="evidence" value="ECO:0007669"/>
    <property type="project" value="TreeGrafter"/>
</dbReference>
<evidence type="ECO:0000256" key="8">
    <source>
        <dbReference type="SAM" id="MobiDB-lite"/>
    </source>
</evidence>
<evidence type="ECO:0000259" key="9">
    <source>
        <dbReference type="Pfam" id="PF02108"/>
    </source>
</evidence>
<accession>A0A2R8AVL7</accession>
<keyword evidence="6" id="KW-0653">Protein transport</keyword>
<dbReference type="InterPro" id="IPR018035">
    <property type="entry name" value="Flagellar_FliH/T3SS_HrpE"/>
</dbReference>
<evidence type="ECO:0000256" key="2">
    <source>
        <dbReference type="ARBA" id="ARBA00006602"/>
    </source>
</evidence>
<evidence type="ECO:0000256" key="4">
    <source>
        <dbReference type="ARBA" id="ARBA00022448"/>
    </source>
</evidence>
<evidence type="ECO:0000313" key="10">
    <source>
        <dbReference type="EMBL" id="SPF80082.1"/>
    </source>
</evidence>
<gene>
    <name evidence="10" type="ORF">PRI8871_01884</name>
</gene>
<dbReference type="RefSeq" id="WP_108885960.1">
    <property type="nucleotide sequence ID" value="NZ_OMOJ01000003.1"/>
</dbReference>
<evidence type="ECO:0000256" key="6">
    <source>
        <dbReference type="ARBA" id="ARBA00022927"/>
    </source>
</evidence>
<evidence type="ECO:0000256" key="7">
    <source>
        <dbReference type="ARBA" id="ARBA00023225"/>
    </source>
</evidence>
<comment type="similarity">
    <text evidence="2">Belongs to the FliH family.</text>
</comment>
<evidence type="ECO:0000313" key="11">
    <source>
        <dbReference type="Proteomes" id="UP000244904"/>
    </source>
</evidence>
<sequence>MAAQSVQPLDRDAIMKLVQDADVSFRRRADLPFGQTDDAPDFVARPANGAPSVQEPTTAPDPAPAPPVDAETAPEPMPEAAAPQAEAEAFSPAPPPEEIDLEAIRLAGIEEGRAAMQAEMEAAIEAARAEGHAAGRTEAEENLADARLAFLSAINGLQAQTDDVMVGLRAQLTDAVQQLAAQRAGAAIDAMPLQFRVRIDNLARSLSHAVGDTRLRLHPEDLAAIKPHLDGSDLLSGARIRPDDSLSRGDIVLRVGDIAMEDIMRPIKPEAKA</sequence>
<feature type="compositionally biased region" description="Low complexity" evidence="8">
    <location>
        <begin position="68"/>
        <end position="91"/>
    </location>
</feature>
<dbReference type="AlphaFoldDB" id="A0A2R8AVL7"/>
<dbReference type="Pfam" id="PF02108">
    <property type="entry name" value="FliH"/>
    <property type="match status" value="1"/>
</dbReference>
<keyword evidence="4" id="KW-0813">Transport</keyword>
<dbReference type="PANTHER" id="PTHR34982:SF1">
    <property type="entry name" value="FLAGELLAR ASSEMBLY PROTEIN FLIH"/>
    <property type="match status" value="1"/>
</dbReference>
<keyword evidence="5" id="KW-1005">Bacterial flagellum biogenesis</keyword>
<dbReference type="Proteomes" id="UP000244904">
    <property type="component" value="Unassembled WGS sequence"/>
</dbReference>
<dbReference type="PANTHER" id="PTHR34982">
    <property type="entry name" value="YOP PROTEINS TRANSLOCATION PROTEIN L"/>
    <property type="match status" value="1"/>
</dbReference>
<organism evidence="10 11">
    <name type="scientific">Pseudoprimorskyibacter insulae</name>
    <dbReference type="NCBI Taxonomy" id="1695997"/>
    <lineage>
        <taxon>Bacteria</taxon>
        <taxon>Pseudomonadati</taxon>
        <taxon>Pseudomonadota</taxon>
        <taxon>Alphaproteobacteria</taxon>
        <taxon>Rhodobacterales</taxon>
        <taxon>Paracoccaceae</taxon>
        <taxon>Pseudoprimorskyibacter</taxon>
    </lineage>
</organism>
<comment type="function">
    <text evidence="1">Needed for flagellar regrowth and assembly.</text>
</comment>
<evidence type="ECO:0000256" key="3">
    <source>
        <dbReference type="ARBA" id="ARBA00016507"/>
    </source>
</evidence>
<keyword evidence="11" id="KW-1185">Reference proteome</keyword>
<evidence type="ECO:0000256" key="1">
    <source>
        <dbReference type="ARBA" id="ARBA00003041"/>
    </source>
</evidence>
<dbReference type="GO" id="GO:0044781">
    <property type="term" value="P:bacterial-type flagellum organization"/>
    <property type="evidence" value="ECO:0007669"/>
    <property type="project" value="UniProtKB-KW"/>
</dbReference>
<name>A0A2R8AVL7_9RHOB</name>
<reference evidence="11" key="1">
    <citation type="submission" date="2018-03" db="EMBL/GenBank/DDBJ databases">
        <authorList>
            <person name="Rodrigo-Torres L."/>
            <person name="Arahal R. D."/>
            <person name="Lucena T."/>
        </authorList>
    </citation>
    <scope>NUCLEOTIDE SEQUENCE [LARGE SCALE GENOMIC DNA]</scope>
    <source>
        <strain evidence="11">CECT 8871</strain>
    </source>
</reference>
<evidence type="ECO:0000256" key="5">
    <source>
        <dbReference type="ARBA" id="ARBA00022795"/>
    </source>
</evidence>
<dbReference type="InterPro" id="IPR051472">
    <property type="entry name" value="T3SS_Stator/FliH"/>
</dbReference>
<feature type="region of interest" description="Disordered" evidence="8">
    <location>
        <begin position="29"/>
        <end position="96"/>
    </location>
</feature>
<protein>
    <recommendedName>
        <fullName evidence="3">Flagellar assembly protein FliH</fullName>
    </recommendedName>
</protein>
<feature type="domain" description="Flagellar assembly protein FliH/Type III secretion system HrpE" evidence="9">
    <location>
        <begin position="154"/>
        <end position="254"/>
    </location>
</feature>
<proteinExistence type="inferred from homology"/>
<dbReference type="GO" id="GO:0015031">
    <property type="term" value="P:protein transport"/>
    <property type="evidence" value="ECO:0007669"/>
    <property type="project" value="UniProtKB-KW"/>
</dbReference>